<evidence type="ECO:0000313" key="1">
    <source>
        <dbReference type="EMBL" id="MBC5721715.1"/>
    </source>
</evidence>
<organism evidence="1 2">
    <name type="scientific">Flintibacter hominis</name>
    <dbReference type="NCBI Taxonomy" id="2763048"/>
    <lineage>
        <taxon>Bacteria</taxon>
        <taxon>Bacillati</taxon>
        <taxon>Bacillota</taxon>
        <taxon>Clostridia</taxon>
        <taxon>Eubacteriales</taxon>
        <taxon>Flintibacter</taxon>
    </lineage>
</organism>
<reference evidence="1" key="1">
    <citation type="submission" date="2020-08" db="EMBL/GenBank/DDBJ databases">
        <title>Genome public.</title>
        <authorList>
            <person name="Liu C."/>
            <person name="Sun Q."/>
        </authorList>
    </citation>
    <scope>NUCLEOTIDE SEQUENCE</scope>
    <source>
        <strain evidence="1">NSJ-23</strain>
    </source>
</reference>
<keyword evidence="2" id="KW-1185">Reference proteome</keyword>
<protein>
    <submittedName>
        <fullName evidence="1">DUF177 domain-containing protein</fullName>
    </submittedName>
</protein>
<dbReference type="InterPro" id="IPR003772">
    <property type="entry name" value="YceD"/>
</dbReference>
<evidence type="ECO:0000313" key="2">
    <source>
        <dbReference type="Proteomes" id="UP000628736"/>
    </source>
</evidence>
<gene>
    <name evidence="1" type="ORF">H8S11_02605</name>
</gene>
<dbReference type="AlphaFoldDB" id="A0A8J6M2F9"/>
<dbReference type="Proteomes" id="UP000628736">
    <property type="component" value="Unassembled WGS sequence"/>
</dbReference>
<name>A0A8J6M2F9_9FIRM</name>
<dbReference type="PANTHER" id="PTHR34374">
    <property type="entry name" value="LARGE RIBOSOMAL RNA SUBUNIT ACCUMULATION PROTEIN YCED HOMOLOG 1, CHLOROPLASTIC"/>
    <property type="match status" value="1"/>
</dbReference>
<dbReference type="Pfam" id="PF02620">
    <property type="entry name" value="YceD"/>
    <property type="match status" value="1"/>
</dbReference>
<dbReference type="RefSeq" id="WP_147572137.1">
    <property type="nucleotide sequence ID" value="NZ_JACOPO010000001.1"/>
</dbReference>
<accession>A0A8J6M2F9</accession>
<dbReference type="EMBL" id="JACOPO010000001">
    <property type="protein sequence ID" value="MBC5721715.1"/>
    <property type="molecule type" value="Genomic_DNA"/>
</dbReference>
<sequence length="167" mass="18250">MRLDLKDIIHKPDARKTFQFQADLSGLEFYGRKPITRPVLAQGSVTNHAGALVLEGTVSSLLDLVCDRCGKEFSREKVVRLDSLVAQALEDEENDEIILLDGTELDLDQVVTEAFVLEMDTKNLCSDDCKGLCAKCGADLNLGPCGCRPEVDPRLAALAQLLDGETE</sequence>
<comment type="caution">
    <text evidence="1">The sequence shown here is derived from an EMBL/GenBank/DDBJ whole genome shotgun (WGS) entry which is preliminary data.</text>
</comment>
<dbReference type="PANTHER" id="PTHR34374:SF1">
    <property type="entry name" value="LARGE RIBOSOMAL RNA SUBUNIT ACCUMULATION PROTEIN YCED HOMOLOG 1, CHLOROPLASTIC"/>
    <property type="match status" value="1"/>
</dbReference>
<proteinExistence type="predicted"/>